<evidence type="ECO:0000256" key="1">
    <source>
        <dbReference type="ARBA" id="ARBA00022737"/>
    </source>
</evidence>
<dbReference type="PROSITE" id="PS51375">
    <property type="entry name" value="PPR"/>
    <property type="match status" value="2"/>
</dbReference>
<dbReference type="InterPro" id="IPR011990">
    <property type="entry name" value="TPR-like_helical_dom_sf"/>
</dbReference>
<dbReference type="NCBIfam" id="TIGR00756">
    <property type="entry name" value="PPR"/>
    <property type="match status" value="2"/>
</dbReference>
<evidence type="ECO:0000313" key="4">
    <source>
        <dbReference type="Proteomes" id="UP001227230"/>
    </source>
</evidence>
<feature type="repeat" description="PPR" evidence="2">
    <location>
        <begin position="250"/>
        <end position="284"/>
    </location>
</feature>
<evidence type="ECO:0008006" key="5">
    <source>
        <dbReference type="Google" id="ProtNLM"/>
    </source>
</evidence>
<dbReference type="EMBL" id="CP126650">
    <property type="protein sequence ID" value="WJZ84271.1"/>
    <property type="molecule type" value="Genomic_DNA"/>
</dbReference>
<evidence type="ECO:0000313" key="3">
    <source>
        <dbReference type="EMBL" id="WJZ84271.1"/>
    </source>
</evidence>
<sequence length="307" mass="34351">MEPALEWLFKLYSLGLIRGVIDGKEMIEAVWKSASSGEDVVDLAVLKVIFSVVRFPVVEVPNGSKLCNLLLALQLHGFAEKFDFGMDTCVETSVLNMYIKCGAMDFAQKVFCRTPNPSLFCWNSMIYGYSKYGSVKKALELFAKMPERDTVSWNTMISILSQHGFGAETLNTFLEMWNQGFRPNSMTYASVLSACTSIYDLEWGAHLHARIVRMEPRLDVYAGCGLIDMYAKSGRLEFARQVFDGLTEPNAVSWTSLIGGVAQAGFQEEALVLFNQMREVPVASDQFTLATILGVCLSQIWEMCLIR</sequence>
<dbReference type="Proteomes" id="UP001227230">
    <property type="component" value="Chromosome 3"/>
</dbReference>
<dbReference type="PANTHER" id="PTHR47926">
    <property type="entry name" value="PENTATRICOPEPTIDE REPEAT-CONTAINING PROTEIN"/>
    <property type="match status" value="1"/>
</dbReference>
<dbReference type="PANTHER" id="PTHR47926:SF471">
    <property type="entry name" value="DYW DOMAIN-CONTAINING PROTEIN"/>
    <property type="match status" value="1"/>
</dbReference>
<proteinExistence type="predicted"/>
<gene>
    <name evidence="3" type="ORF">VitviT2T_003882</name>
</gene>
<protein>
    <recommendedName>
        <fullName evidence="5">Pentatricopeptide repeat-containing protein</fullName>
    </recommendedName>
</protein>
<evidence type="ECO:0000256" key="2">
    <source>
        <dbReference type="PROSITE-ProRule" id="PRU00708"/>
    </source>
</evidence>
<feature type="repeat" description="PPR" evidence="2">
    <location>
        <begin position="118"/>
        <end position="152"/>
    </location>
</feature>
<keyword evidence="4" id="KW-1185">Reference proteome</keyword>
<name>A0ABY9BND3_VITVI</name>
<keyword evidence="1" id="KW-0677">Repeat</keyword>
<dbReference type="Gene3D" id="1.25.40.10">
    <property type="entry name" value="Tetratricopeptide repeat domain"/>
    <property type="match status" value="2"/>
</dbReference>
<organism evidence="3 4">
    <name type="scientific">Vitis vinifera</name>
    <name type="common">Grape</name>
    <dbReference type="NCBI Taxonomy" id="29760"/>
    <lineage>
        <taxon>Eukaryota</taxon>
        <taxon>Viridiplantae</taxon>
        <taxon>Streptophyta</taxon>
        <taxon>Embryophyta</taxon>
        <taxon>Tracheophyta</taxon>
        <taxon>Spermatophyta</taxon>
        <taxon>Magnoliopsida</taxon>
        <taxon>eudicotyledons</taxon>
        <taxon>Gunneridae</taxon>
        <taxon>Pentapetalae</taxon>
        <taxon>rosids</taxon>
        <taxon>Vitales</taxon>
        <taxon>Vitaceae</taxon>
        <taxon>Viteae</taxon>
        <taxon>Vitis</taxon>
    </lineage>
</organism>
<dbReference type="Pfam" id="PF01535">
    <property type="entry name" value="PPR"/>
    <property type="match status" value="2"/>
</dbReference>
<dbReference type="Pfam" id="PF13041">
    <property type="entry name" value="PPR_2"/>
    <property type="match status" value="1"/>
</dbReference>
<dbReference type="InterPro" id="IPR002885">
    <property type="entry name" value="PPR_rpt"/>
</dbReference>
<dbReference type="InterPro" id="IPR046960">
    <property type="entry name" value="PPR_At4g14850-like_plant"/>
</dbReference>
<reference evidence="3 4" key="1">
    <citation type="journal article" date="2023" name="Hortic Res">
        <title>The complete reference genome for grapevine (Vitis vinifera L.) genetics and breeding.</title>
        <authorList>
            <person name="Shi X."/>
            <person name="Cao S."/>
            <person name="Wang X."/>
            <person name="Huang S."/>
            <person name="Wang Y."/>
            <person name="Liu Z."/>
            <person name="Liu W."/>
            <person name="Leng X."/>
            <person name="Peng Y."/>
            <person name="Wang N."/>
            <person name="Wang Y."/>
            <person name="Ma Z."/>
            <person name="Xu X."/>
            <person name="Zhang F."/>
            <person name="Xue H."/>
            <person name="Zhong H."/>
            <person name="Wang Y."/>
            <person name="Zhang K."/>
            <person name="Velt A."/>
            <person name="Avia K."/>
            <person name="Holtgrawe D."/>
            <person name="Grimplet J."/>
            <person name="Matus J.T."/>
            <person name="Ware D."/>
            <person name="Wu X."/>
            <person name="Wang H."/>
            <person name="Liu C."/>
            <person name="Fang Y."/>
            <person name="Rustenholz C."/>
            <person name="Cheng Z."/>
            <person name="Xiao H."/>
            <person name="Zhou Y."/>
        </authorList>
    </citation>
    <scope>NUCLEOTIDE SEQUENCE [LARGE SCALE GENOMIC DNA]</scope>
    <source>
        <strain evidence="4">cv. Pinot noir / PN40024</strain>
        <tissue evidence="3">Leaf</tissue>
    </source>
</reference>
<accession>A0ABY9BND3</accession>